<proteinExistence type="predicted"/>
<evidence type="ECO:0000313" key="2">
    <source>
        <dbReference type="Proteomes" id="UP000033607"/>
    </source>
</evidence>
<dbReference type="AlphaFoldDB" id="A0A0F5YFM5"/>
<dbReference type="Proteomes" id="UP000033607">
    <property type="component" value="Unassembled WGS sequence"/>
</dbReference>
<evidence type="ECO:0000313" key="1">
    <source>
        <dbReference type="EMBL" id="KKD37671.1"/>
    </source>
</evidence>
<organism evidence="1 2">
    <name type="scientific">Limnoraphis robusta CS-951</name>
    <dbReference type="NCBI Taxonomy" id="1637645"/>
    <lineage>
        <taxon>Bacteria</taxon>
        <taxon>Bacillati</taxon>
        <taxon>Cyanobacteriota</taxon>
        <taxon>Cyanophyceae</taxon>
        <taxon>Oscillatoriophycideae</taxon>
        <taxon>Oscillatoriales</taxon>
        <taxon>Sirenicapillariaceae</taxon>
        <taxon>Limnoraphis</taxon>
    </lineage>
</organism>
<gene>
    <name evidence="1" type="ORF">WN50_13060</name>
</gene>
<reference evidence="1" key="1">
    <citation type="submission" date="2015-06" db="EMBL/GenBank/DDBJ databases">
        <title>Draft genome assembly of filamentous brackish cyanobacterium Limnoraphis robusta strain CS-951.</title>
        <authorList>
            <person name="Willis A."/>
            <person name="Parks M."/>
            <person name="Burford M.A."/>
        </authorList>
    </citation>
    <scope>NUCLEOTIDE SEQUENCE [LARGE SCALE GENOMIC DNA]</scope>
    <source>
        <strain evidence="1">CS-951</strain>
    </source>
</reference>
<comment type="caution">
    <text evidence="1">The sequence shown here is derived from an EMBL/GenBank/DDBJ whole genome shotgun (WGS) entry which is preliminary data.</text>
</comment>
<accession>A0A0F5YFM5</accession>
<dbReference type="EMBL" id="LATL02000114">
    <property type="protein sequence ID" value="KKD37671.1"/>
    <property type="molecule type" value="Genomic_DNA"/>
</dbReference>
<protein>
    <submittedName>
        <fullName evidence="1">Uncharacterized protein</fullName>
    </submittedName>
</protein>
<sequence length="63" mass="7277">MTTAFSLSPSVRFSLINPISQDYKTKRTPVTQKKPKIENSFTPKQLSKLLTILNQTKHFVSFY</sequence>
<name>A0A0F5YFM5_9CYAN</name>